<evidence type="ECO:0000313" key="7">
    <source>
        <dbReference type="EMBL" id="KAF2216700.1"/>
    </source>
</evidence>
<protein>
    <recommendedName>
        <fullName evidence="6">Protein kinase domain-containing protein</fullName>
    </recommendedName>
</protein>
<evidence type="ECO:0000313" key="8">
    <source>
        <dbReference type="Proteomes" id="UP000799539"/>
    </source>
</evidence>
<reference evidence="7" key="1">
    <citation type="journal article" date="2020" name="Stud. Mycol.">
        <title>101 Dothideomycetes genomes: a test case for predicting lifestyles and emergence of pathogens.</title>
        <authorList>
            <person name="Haridas S."/>
            <person name="Albert R."/>
            <person name="Binder M."/>
            <person name="Bloem J."/>
            <person name="Labutti K."/>
            <person name="Salamov A."/>
            <person name="Andreopoulos B."/>
            <person name="Baker S."/>
            <person name="Barry K."/>
            <person name="Bills G."/>
            <person name="Bluhm B."/>
            <person name="Cannon C."/>
            <person name="Castanera R."/>
            <person name="Culley D."/>
            <person name="Daum C."/>
            <person name="Ezra D."/>
            <person name="Gonzalez J."/>
            <person name="Henrissat B."/>
            <person name="Kuo A."/>
            <person name="Liang C."/>
            <person name="Lipzen A."/>
            <person name="Lutzoni F."/>
            <person name="Magnuson J."/>
            <person name="Mondo S."/>
            <person name="Nolan M."/>
            <person name="Ohm R."/>
            <person name="Pangilinan J."/>
            <person name="Park H.-J."/>
            <person name="Ramirez L."/>
            <person name="Alfaro M."/>
            <person name="Sun H."/>
            <person name="Tritt A."/>
            <person name="Yoshinaga Y."/>
            <person name="Zwiers L.-H."/>
            <person name="Turgeon B."/>
            <person name="Goodwin S."/>
            <person name="Spatafora J."/>
            <person name="Crous P."/>
            <person name="Grigoriev I."/>
        </authorList>
    </citation>
    <scope>NUCLEOTIDE SEQUENCE</scope>
    <source>
        <strain evidence="7">SCOH1-5</strain>
    </source>
</reference>
<dbReference type="SUPFAM" id="SSF56112">
    <property type="entry name" value="Protein kinase-like (PK-like)"/>
    <property type="match status" value="1"/>
</dbReference>
<dbReference type="GO" id="GO:0004674">
    <property type="term" value="F:protein serine/threonine kinase activity"/>
    <property type="evidence" value="ECO:0007669"/>
    <property type="project" value="UniProtKB-KW"/>
</dbReference>
<evidence type="ECO:0000256" key="4">
    <source>
        <dbReference type="ARBA" id="ARBA00022777"/>
    </source>
</evidence>
<dbReference type="GO" id="GO:0005634">
    <property type="term" value="C:nucleus"/>
    <property type="evidence" value="ECO:0007669"/>
    <property type="project" value="TreeGrafter"/>
</dbReference>
<keyword evidence="3" id="KW-0547">Nucleotide-binding</keyword>
<evidence type="ECO:0000256" key="3">
    <source>
        <dbReference type="ARBA" id="ARBA00022741"/>
    </source>
</evidence>
<dbReference type="Proteomes" id="UP000799539">
    <property type="component" value="Unassembled WGS sequence"/>
</dbReference>
<dbReference type="EMBL" id="ML992663">
    <property type="protein sequence ID" value="KAF2216700.1"/>
    <property type="molecule type" value="Genomic_DNA"/>
</dbReference>
<evidence type="ECO:0000256" key="1">
    <source>
        <dbReference type="ARBA" id="ARBA00022527"/>
    </source>
</evidence>
<dbReference type="OrthoDB" id="3633612at2759"/>
<dbReference type="GO" id="GO:0005524">
    <property type="term" value="F:ATP binding"/>
    <property type="evidence" value="ECO:0007669"/>
    <property type="project" value="UniProtKB-KW"/>
</dbReference>
<keyword evidence="4" id="KW-0418">Kinase</keyword>
<accession>A0A6A6FTU8</accession>
<keyword evidence="8" id="KW-1185">Reference proteome</keyword>
<keyword evidence="2" id="KW-0808">Transferase</keyword>
<dbReference type="InterPro" id="IPR000719">
    <property type="entry name" value="Prot_kinase_dom"/>
</dbReference>
<dbReference type="SMART" id="SM00220">
    <property type="entry name" value="S_TKc"/>
    <property type="match status" value="1"/>
</dbReference>
<dbReference type="PROSITE" id="PS50011">
    <property type="entry name" value="PROTEIN_KINASE_DOM"/>
    <property type="match status" value="1"/>
</dbReference>
<evidence type="ECO:0000256" key="5">
    <source>
        <dbReference type="ARBA" id="ARBA00022840"/>
    </source>
</evidence>
<dbReference type="InterPro" id="IPR011009">
    <property type="entry name" value="Kinase-like_dom_sf"/>
</dbReference>
<proteinExistence type="predicted"/>
<dbReference type="AlphaFoldDB" id="A0A6A6FTU8"/>
<name>A0A6A6FTU8_9PEZI</name>
<dbReference type="PANTHER" id="PTHR24345:SF0">
    <property type="entry name" value="CELL CYCLE SERINE_THREONINE-PROTEIN KINASE CDC5_MSD2"/>
    <property type="match status" value="1"/>
</dbReference>
<evidence type="ECO:0000256" key="2">
    <source>
        <dbReference type="ARBA" id="ARBA00022679"/>
    </source>
</evidence>
<organism evidence="7 8">
    <name type="scientific">Cercospora zeae-maydis SCOH1-5</name>
    <dbReference type="NCBI Taxonomy" id="717836"/>
    <lineage>
        <taxon>Eukaryota</taxon>
        <taxon>Fungi</taxon>
        <taxon>Dikarya</taxon>
        <taxon>Ascomycota</taxon>
        <taxon>Pezizomycotina</taxon>
        <taxon>Dothideomycetes</taxon>
        <taxon>Dothideomycetidae</taxon>
        <taxon>Mycosphaerellales</taxon>
        <taxon>Mycosphaerellaceae</taxon>
        <taxon>Cercospora</taxon>
    </lineage>
</organism>
<gene>
    <name evidence="7" type="ORF">CERZMDRAFT_80751</name>
</gene>
<dbReference type="PANTHER" id="PTHR24345">
    <property type="entry name" value="SERINE/THREONINE-PROTEIN KINASE PLK"/>
    <property type="match status" value="1"/>
</dbReference>
<evidence type="ECO:0000259" key="6">
    <source>
        <dbReference type="PROSITE" id="PS50011"/>
    </source>
</evidence>
<keyword evidence="1" id="KW-0723">Serine/threonine-protein kinase</keyword>
<dbReference type="Pfam" id="PF00069">
    <property type="entry name" value="Pkinase"/>
    <property type="match status" value="1"/>
</dbReference>
<sequence>MCGRGVPGGARGGVQLAEVIDRFHDFLLPSCCPLHALPWSAGFGNSLGWSGVGVQLRFEPSKNCAKANYFPLLLFLAPLPSPARPFPESYRMALRQFYGCLADGVDYLHQKKIRHRDLKLENVLVKHSKVYIADFGTAMGWTASNRGSTQTRGVPEMPHYMAPEDHLKKKADRARTEPWPCRNLSAVHEWMSTLATTQRHEWTDDESLAWRDNEPLTWIKALLEPNQEARLGSRALVSAIVDSMYFRSFACPDCAEDFMDLHCRYGDGHDWPEN</sequence>
<keyword evidence="5" id="KW-0067">ATP-binding</keyword>
<dbReference type="PROSITE" id="PS00108">
    <property type="entry name" value="PROTEIN_KINASE_ST"/>
    <property type="match status" value="1"/>
</dbReference>
<dbReference type="InterPro" id="IPR008271">
    <property type="entry name" value="Ser/Thr_kinase_AS"/>
</dbReference>
<dbReference type="Gene3D" id="1.10.510.10">
    <property type="entry name" value="Transferase(Phosphotransferase) domain 1"/>
    <property type="match status" value="1"/>
</dbReference>
<feature type="domain" description="Protein kinase" evidence="6">
    <location>
        <begin position="1"/>
        <end position="246"/>
    </location>
</feature>